<dbReference type="OrthoDB" id="5480711at2"/>
<reference evidence="4 5" key="1">
    <citation type="submission" date="2016-10" db="EMBL/GenBank/DDBJ databases">
        <authorList>
            <person name="Varghese N."/>
            <person name="Submissions S."/>
        </authorList>
    </citation>
    <scope>NUCLEOTIDE SEQUENCE [LARGE SCALE GENOMIC DNA]</scope>
    <source>
        <strain evidence="4 5">DSM 16525</strain>
    </source>
</reference>
<comment type="caution">
    <text evidence="3">The sequence shown here is derived from an EMBL/GenBank/DDBJ whole genome shotgun (WGS) entry which is preliminary data.</text>
</comment>
<keyword evidence="5" id="KW-1185">Reference proteome</keyword>
<dbReference type="InterPro" id="IPR013783">
    <property type="entry name" value="Ig-like_fold"/>
</dbReference>
<dbReference type="EMBL" id="BJXR01000013">
    <property type="protein sequence ID" value="GEN05875.1"/>
    <property type="molecule type" value="Genomic_DNA"/>
</dbReference>
<dbReference type="Proteomes" id="UP000321514">
    <property type="component" value="Unassembled WGS sequence"/>
</dbReference>
<dbReference type="RefSeq" id="WP_143097047.1">
    <property type="nucleotide sequence ID" value="NZ_BJXR01000013.1"/>
</dbReference>
<proteinExistence type="predicted"/>
<dbReference type="Gene3D" id="2.60.40.10">
    <property type="entry name" value="Immunoglobulins"/>
    <property type="match status" value="1"/>
</dbReference>
<feature type="signal peptide" evidence="2">
    <location>
        <begin position="1"/>
        <end position="27"/>
    </location>
</feature>
<gene>
    <name evidence="3" type="ORF">MFU01_09120</name>
    <name evidence="4" type="ORF">SAMN05443572_1021005</name>
</gene>
<evidence type="ECO:0008006" key="7">
    <source>
        <dbReference type="Google" id="ProtNLM"/>
    </source>
</evidence>
<evidence type="ECO:0000313" key="4">
    <source>
        <dbReference type="EMBL" id="SET64809.1"/>
    </source>
</evidence>
<evidence type="ECO:0000256" key="1">
    <source>
        <dbReference type="SAM" id="MobiDB-lite"/>
    </source>
</evidence>
<organism evidence="3 6">
    <name type="scientific">Myxococcus fulvus</name>
    <dbReference type="NCBI Taxonomy" id="33"/>
    <lineage>
        <taxon>Bacteria</taxon>
        <taxon>Pseudomonadati</taxon>
        <taxon>Myxococcota</taxon>
        <taxon>Myxococcia</taxon>
        <taxon>Myxococcales</taxon>
        <taxon>Cystobacterineae</taxon>
        <taxon>Myxococcaceae</taxon>
        <taxon>Myxococcus</taxon>
    </lineage>
</organism>
<dbReference type="EMBL" id="FOIB01000002">
    <property type="protein sequence ID" value="SET64809.1"/>
    <property type="molecule type" value="Genomic_DNA"/>
</dbReference>
<dbReference type="InterPro" id="IPR008979">
    <property type="entry name" value="Galactose-bd-like_sf"/>
</dbReference>
<dbReference type="AlphaFoldDB" id="A0A511SVE2"/>
<reference evidence="3 6" key="2">
    <citation type="submission" date="2019-07" db="EMBL/GenBank/DDBJ databases">
        <title>Whole genome shotgun sequence of Myxococcus fulvus NBRC 100333.</title>
        <authorList>
            <person name="Hosoyama A."/>
            <person name="Uohara A."/>
            <person name="Ohji S."/>
            <person name="Ichikawa N."/>
        </authorList>
    </citation>
    <scope>NUCLEOTIDE SEQUENCE [LARGE SCALE GENOMIC DNA]</scope>
    <source>
        <strain evidence="3 6">NBRC 100333</strain>
    </source>
</reference>
<accession>A0A511SVE2</accession>
<feature type="chain" id="PRO_5022779351" description="F5/8 type C domain-containing protein" evidence="2">
    <location>
        <begin position="28"/>
        <end position="1132"/>
    </location>
</feature>
<protein>
    <recommendedName>
        <fullName evidence="7">F5/8 type C domain-containing protein</fullName>
    </recommendedName>
</protein>
<evidence type="ECO:0000256" key="2">
    <source>
        <dbReference type="SAM" id="SignalP"/>
    </source>
</evidence>
<dbReference type="SUPFAM" id="SSF49785">
    <property type="entry name" value="Galactose-binding domain-like"/>
    <property type="match status" value="2"/>
</dbReference>
<name>A0A511SVE2_MYXFU</name>
<dbReference type="Proteomes" id="UP000183760">
    <property type="component" value="Unassembled WGS sequence"/>
</dbReference>
<keyword evidence="2" id="KW-0732">Signal</keyword>
<dbReference type="STRING" id="1334629.MFUL124B02_36230"/>
<sequence length="1132" mass="119147">MHRPMSFNSLFLASALTLAFVPGCQDAPPIDPTHEPLGTVSQGLTCGGSLIPVMSARDNPVSGLVIASSEFNAANPAWHAVDGSDSSMWLTASGQSTAWLTYEFFDGARTLSHYAIKFSNGSLNNRAPRDWTLQGWSGSAWNTLDTRTQQTNWGGSEEREFSITTPGAYSKYRLMVTEDNTAGTGVDVLSIGRLSFYNCACAAIVNQVPAMTSATAPSGTVTGSGFLQAGNEPWKAFDNVDTSASMWLSSKATPSWLAYEWPGAARVLTRYALKFPNGEATTRAPKSWTLQAWNGTAWVVVDTRVDEFNWTSAERREYPLSLPRAFNRFKLDITDDNDPRTGVETVSLARVELLGCERDTTPPIVPSFSAFTPASPGNQTAITLNGVTEGNATVRLFAGGTCAGSPIATLTASGSGAFSRALTVTANTTTTFSAKAEDLVGNVSACSAPVSYTHDNVAPVTPFQLAFVPSATGTVLNPQLDGRTEAGALVLVFRSANCAGSPPTSTTAHATTGVFSLNPTVFANTVTNFSVRAVDAAGNLSACTSVAYTHDTVAPPAPTFTAGLVPLSQGSIVAGMRIQAEPRSRLFLFWGNDCANPTSTDVAVDSSGSALLPLVANQVGVPMSFRLRDMAGNLSPCVAVEETCFAGFRDCDGDPVNGCETSVVDDAANCGACGTVCGGAASASGVCGAGTCGLACAVGTFDCDGSPLNGCESSTACAPGVCQVSPENELLITALPVVEDPVRTVNGGAWTFGTLMRRMNGGQNPSEMIRTWLKTWETNQVIAGMPVAGRPSMLPDVLTPWETRSGGPSAPLDFNTAPFRLLAIVNRIDLRSEGTHSGEGRFVFGVTTPSGLDLPFTVILEYMLPGDGPEDIQRWARDWHELGSLPLGSPLYNAKLQALTDRFTEPFVAQGRFMGSAIHQVRTNENALNPLWELREFHFGPNGLVPSPVALTPELSLNNSPRLASFVQENTAAILAGTHEVPSLYQGQAFVAGSAMTPFGLTWSVPGADPEVRHRFSLNTCNGCHAGETQTPFLHVFPRSAGAPAFLSPFLVSAQPVPDPLTGTPRVFNDLGRRDDDLETLVCGAPQALAPSLGAVGEGLLTPRSLSGSSAPKSDAVPGFPPRSNLPPGRVH</sequence>
<dbReference type="Gene3D" id="2.60.120.260">
    <property type="entry name" value="Galactose-binding domain-like"/>
    <property type="match status" value="2"/>
</dbReference>
<evidence type="ECO:0000313" key="5">
    <source>
        <dbReference type="Proteomes" id="UP000183760"/>
    </source>
</evidence>
<evidence type="ECO:0000313" key="3">
    <source>
        <dbReference type="EMBL" id="GEN05875.1"/>
    </source>
</evidence>
<evidence type="ECO:0000313" key="6">
    <source>
        <dbReference type="Proteomes" id="UP000321514"/>
    </source>
</evidence>
<feature type="region of interest" description="Disordered" evidence="1">
    <location>
        <begin position="1104"/>
        <end position="1132"/>
    </location>
</feature>